<keyword evidence="1" id="KW-1188">Viral release from host cell</keyword>
<comment type="caution">
    <text evidence="6">The sequence shown here is derived from an EMBL/GenBank/DDBJ whole genome shotgun (WGS) entry which is preliminary data.</text>
</comment>
<dbReference type="RefSeq" id="WP_344820241.1">
    <property type="nucleotide sequence ID" value="NZ_BAABCP010000002.1"/>
</dbReference>
<sequence>MTMLTKTIDVEVKAIGDEDSGLFQAYASVFNNVDSYGDMVVPGAFIDALKEYGAKGEGIPLYWRHRMDDPFMNLGATTEAREDEHGLWTESQLDLTNEASKYAYKLLLEGRVRQMSFAYDILEASWVERKPEDGGSYYELRKLLIHEISIVPVGANQETEILAVKSARDAAVAALIDARQKADDAALTPDGSVSVDDQGTADEPTDANAEEPDGANAEEQKSGPSAQHLGLINIYAAQ</sequence>
<feature type="region of interest" description="Disordered" evidence="4">
    <location>
        <begin position="186"/>
        <end position="229"/>
    </location>
</feature>
<dbReference type="Pfam" id="PF04586">
    <property type="entry name" value="Peptidase_S78"/>
    <property type="match status" value="1"/>
</dbReference>
<evidence type="ECO:0000313" key="7">
    <source>
        <dbReference type="Proteomes" id="UP001501591"/>
    </source>
</evidence>
<protein>
    <recommendedName>
        <fullName evidence="5">Prohead serine protease domain-containing protein</fullName>
    </recommendedName>
</protein>
<dbReference type="InterPro" id="IPR006433">
    <property type="entry name" value="Prohead_protease"/>
</dbReference>
<evidence type="ECO:0000256" key="2">
    <source>
        <dbReference type="ARBA" id="ARBA00022670"/>
    </source>
</evidence>
<keyword evidence="7" id="KW-1185">Reference proteome</keyword>
<reference evidence="7" key="1">
    <citation type="journal article" date="2019" name="Int. J. Syst. Evol. Microbiol.">
        <title>The Global Catalogue of Microorganisms (GCM) 10K type strain sequencing project: providing services to taxonomists for standard genome sequencing and annotation.</title>
        <authorList>
            <consortium name="The Broad Institute Genomics Platform"/>
            <consortium name="The Broad Institute Genome Sequencing Center for Infectious Disease"/>
            <person name="Wu L."/>
            <person name="Ma J."/>
        </authorList>
    </citation>
    <scope>NUCLEOTIDE SEQUENCE [LARGE SCALE GENOMIC DNA]</scope>
    <source>
        <strain evidence="7">JCM 17024</strain>
    </source>
</reference>
<dbReference type="EMBL" id="BAABCP010000002">
    <property type="protein sequence ID" value="GAA3947913.1"/>
    <property type="molecule type" value="Genomic_DNA"/>
</dbReference>
<dbReference type="Proteomes" id="UP001501591">
    <property type="component" value="Unassembled WGS sequence"/>
</dbReference>
<feature type="compositionally biased region" description="Acidic residues" evidence="4">
    <location>
        <begin position="199"/>
        <end position="213"/>
    </location>
</feature>
<gene>
    <name evidence="6" type="ORF">GCM10022383_27120</name>
</gene>
<accession>A0ABP7NKM3</accession>
<proteinExistence type="predicted"/>
<evidence type="ECO:0000256" key="3">
    <source>
        <dbReference type="ARBA" id="ARBA00022801"/>
    </source>
</evidence>
<feature type="domain" description="Prohead serine protease" evidence="5">
    <location>
        <begin position="10"/>
        <end position="166"/>
    </location>
</feature>
<dbReference type="InterPro" id="IPR054613">
    <property type="entry name" value="Peptidase_S78_dom"/>
</dbReference>
<dbReference type="NCBIfam" id="TIGR01543">
    <property type="entry name" value="proheadase_HK97"/>
    <property type="match status" value="1"/>
</dbReference>
<evidence type="ECO:0000256" key="1">
    <source>
        <dbReference type="ARBA" id="ARBA00022612"/>
    </source>
</evidence>
<organism evidence="6 7">
    <name type="scientific">Microbacterium soli</name>
    <dbReference type="NCBI Taxonomy" id="446075"/>
    <lineage>
        <taxon>Bacteria</taxon>
        <taxon>Bacillati</taxon>
        <taxon>Actinomycetota</taxon>
        <taxon>Actinomycetes</taxon>
        <taxon>Micrococcales</taxon>
        <taxon>Microbacteriaceae</taxon>
        <taxon>Microbacterium</taxon>
    </lineage>
</organism>
<evidence type="ECO:0000256" key="4">
    <source>
        <dbReference type="SAM" id="MobiDB-lite"/>
    </source>
</evidence>
<name>A0ABP7NKM3_9MICO</name>
<evidence type="ECO:0000313" key="6">
    <source>
        <dbReference type="EMBL" id="GAA3947913.1"/>
    </source>
</evidence>
<keyword evidence="2" id="KW-0645">Protease</keyword>
<evidence type="ECO:0000259" key="5">
    <source>
        <dbReference type="Pfam" id="PF04586"/>
    </source>
</evidence>
<keyword evidence="3" id="KW-0378">Hydrolase</keyword>